<evidence type="ECO:0000313" key="3">
    <source>
        <dbReference type="EMBL" id="VAX06583.1"/>
    </source>
</evidence>
<dbReference type="GO" id="GO:0050821">
    <property type="term" value="P:protein stabilization"/>
    <property type="evidence" value="ECO:0007669"/>
    <property type="project" value="TreeGrafter"/>
</dbReference>
<protein>
    <submittedName>
        <fullName evidence="3">Periplasmic chaperone of outer membrane proteins Skp @ Outer membrane protein H</fullName>
    </submittedName>
</protein>
<keyword evidence="2" id="KW-0732">Signal</keyword>
<dbReference type="PIRSF" id="PIRSF002094">
    <property type="entry name" value="OMP26_Skp"/>
    <property type="match status" value="1"/>
</dbReference>
<dbReference type="PANTHER" id="PTHR35089">
    <property type="entry name" value="CHAPERONE PROTEIN SKP"/>
    <property type="match status" value="1"/>
</dbReference>
<organism evidence="3">
    <name type="scientific">hydrothermal vent metagenome</name>
    <dbReference type="NCBI Taxonomy" id="652676"/>
    <lineage>
        <taxon>unclassified sequences</taxon>
        <taxon>metagenomes</taxon>
        <taxon>ecological metagenomes</taxon>
    </lineage>
</organism>
<dbReference type="AlphaFoldDB" id="A0A3B1B3Q3"/>
<dbReference type="Gene3D" id="3.30.910.20">
    <property type="entry name" value="Skp domain"/>
    <property type="match status" value="1"/>
</dbReference>
<comment type="similarity">
    <text evidence="1">Belongs to the Skp family.</text>
</comment>
<dbReference type="InterPro" id="IPR005632">
    <property type="entry name" value="Chaperone_Skp"/>
</dbReference>
<name>A0A3B1B3Q3_9ZZZZ</name>
<gene>
    <name evidence="3" type="ORF">MNBD_GAMMA25-1948</name>
</gene>
<dbReference type="InterPro" id="IPR024930">
    <property type="entry name" value="Skp_dom_sf"/>
</dbReference>
<evidence type="ECO:0000256" key="1">
    <source>
        <dbReference type="ARBA" id="ARBA00009091"/>
    </source>
</evidence>
<dbReference type="SMART" id="SM00935">
    <property type="entry name" value="OmpH"/>
    <property type="match status" value="1"/>
</dbReference>
<evidence type="ECO:0000256" key="2">
    <source>
        <dbReference type="ARBA" id="ARBA00022729"/>
    </source>
</evidence>
<dbReference type="GO" id="GO:0005829">
    <property type="term" value="C:cytosol"/>
    <property type="evidence" value="ECO:0007669"/>
    <property type="project" value="TreeGrafter"/>
</dbReference>
<accession>A0A3B1B3Q3</accession>
<sequence length="171" mass="19856">MLNRQIFIRSLFLLAVVFSMSFKAVVAQEVKIGFVNSAQVLQEAPQAEQARVKLQSEFEPRDKKIVFMQKALKKLEDEMSRNSAVMSESVRKKKERNVLAMKRDVKRAQEEFNEDLNLRRNEELNTLQQKVYDAIVSLAEEENYDVILGDSVMFASKRVDITDKVIKRLNK</sequence>
<dbReference type="Pfam" id="PF03938">
    <property type="entry name" value="OmpH"/>
    <property type="match status" value="1"/>
</dbReference>
<dbReference type="GO" id="GO:0051082">
    <property type="term" value="F:unfolded protein binding"/>
    <property type="evidence" value="ECO:0007669"/>
    <property type="project" value="InterPro"/>
</dbReference>
<dbReference type="SUPFAM" id="SSF111384">
    <property type="entry name" value="OmpH-like"/>
    <property type="match status" value="1"/>
</dbReference>
<dbReference type="EMBL" id="UOFY01000008">
    <property type="protein sequence ID" value="VAX06583.1"/>
    <property type="molecule type" value="Genomic_DNA"/>
</dbReference>
<proteinExistence type="inferred from homology"/>
<dbReference type="PANTHER" id="PTHR35089:SF1">
    <property type="entry name" value="CHAPERONE PROTEIN SKP"/>
    <property type="match status" value="1"/>
</dbReference>
<reference evidence="3" key="1">
    <citation type="submission" date="2018-06" db="EMBL/GenBank/DDBJ databases">
        <authorList>
            <person name="Zhirakovskaya E."/>
        </authorList>
    </citation>
    <scope>NUCLEOTIDE SEQUENCE</scope>
</reference>